<dbReference type="GO" id="GO:0005737">
    <property type="term" value="C:cytoplasm"/>
    <property type="evidence" value="ECO:0007669"/>
    <property type="project" value="UniProtKB-SubCell"/>
</dbReference>
<organism evidence="11 12">
    <name type="scientific">Idiomarina piscisalsi</name>
    <dbReference type="NCBI Taxonomy" id="1096243"/>
    <lineage>
        <taxon>Bacteria</taxon>
        <taxon>Pseudomonadati</taxon>
        <taxon>Pseudomonadota</taxon>
        <taxon>Gammaproteobacteria</taxon>
        <taxon>Alteromonadales</taxon>
        <taxon>Idiomarinaceae</taxon>
        <taxon>Idiomarina</taxon>
    </lineage>
</organism>
<feature type="binding site" evidence="9">
    <location>
        <position position="44"/>
    </location>
    <ligand>
        <name>S-adenosyl-L-methionine</name>
        <dbReference type="ChEBI" id="CHEBI:59789"/>
    </ligand>
</feature>
<accession>A0A432YS91</accession>
<comment type="caution">
    <text evidence="11">The sequence shown here is derived from an EMBL/GenBank/DDBJ whole genome shotgun (WGS) entry which is preliminary data.</text>
</comment>
<dbReference type="Pfam" id="PF05724">
    <property type="entry name" value="TPMT"/>
    <property type="match status" value="1"/>
</dbReference>
<dbReference type="InterPro" id="IPR025835">
    <property type="entry name" value="Thiopurine_S-MeTrfase"/>
</dbReference>
<evidence type="ECO:0000256" key="9">
    <source>
        <dbReference type="HAMAP-Rule" id="MF_00812"/>
    </source>
</evidence>
<dbReference type="InterPro" id="IPR022474">
    <property type="entry name" value="Thiopur_S-MeTfrase_Se/Te_detox"/>
</dbReference>
<evidence type="ECO:0000256" key="2">
    <source>
        <dbReference type="ARBA" id="ARBA00004496"/>
    </source>
</evidence>
<evidence type="ECO:0000256" key="3">
    <source>
        <dbReference type="ARBA" id="ARBA00008145"/>
    </source>
</evidence>
<evidence type="ECO:0000313" key="12">
    <source>
        <dbReference type="Proteomes" id="UP000288361"/>
    </source>
</evidence>
<dbReference type="PIRSF" id="PIRSF023956">
    <property type="entry name" value="Thiopurine_S-methyltransferase"/>
    <property type="match status" value="1"/>
</dbReference>
<feature type="binding site" evidence="9">
    <location>
        <position position="65"/>
    </location>
    <ligand>
        <name>S-adenosyl-L-methionine</name>
        <dbReference type="ChEBI" id="CHEBI:59789"/>
    </ligand>
</feature>
<dbReference type="PANTHER" id="PTHR10259:SF11">
    <property type="entry name" value="THIOPURINE S-METHYLTRANSFERASE"/>
    <property type="match status" value="1"/>
</dbReference>
<comment type="subcellular location">
    <subcellularLocation>
        <location evidence="2 9">Cytoplasm</location>
    </subcellularLocation>
</comment>
<dbReference type="Proteomes" id="UP000288361">
    <property type="component" value="Unassembled WGS sequence"/>
</dbReference>
<dbReference type="PROSITE" id="PS51585">
    <property type="entry name" value="SAM_MT_TPMT"/>
    <property type="match status" value="1"/>
</dbReference>
<feature type="binding site" evidence="9">
    <location>
        <position position="10"/>
    </location>
    <ligand>
        <name>S-adenosyl-L-methionine</name>
        <dbReference type="ChEBI" id="CHEBI:59789"/>
    </ligand>
</feature>
<evidence type="ECO:0000256" key="6">
    <source>
        <dbReference type="ARBA" id="ARBA00022603"/>
    </source>
</evidence>
<evidence type="ECO:0000256" key="4">
    <source>
        <dbReference type="ARBA" id="ARBA00011905"/>
    </source>
</evidence>
<keyword evidence="5 9" id="KW-0963">Cytoplasm</keyword>
<dbReference type="RefSeq" id="WP_126752192.1">
    <property type="nucleotide sequence ID" value="NZ_JBHUMT010000001.1"/>
</dbReference>
<dbReference type="InterPro" id="IPR029063">
    <property type="entry name" value="SAM-dependent_MTases_sf"/>
</dbReference>
<sequence length="212" mass="24369">MEASFWHERWENQQIGFHRPEAHEMLRRYFKKVAKPGATVFVPLCGKSNDMLWLLDNGYRVFGIELSDIAVQQFFSDNELTPTVTQKGKFKEYALDELVIWVGDFFELTGADMTDVDAWYDRAAMVALPPEMRTRYVKQLSEQLPERAQGLLITLQYPAGYREGPPFSVSEGEVESGFGQRFSIEQLEDDEGIVNGEQPEDNPVTEQVYQLT</sequence>
<gene>
    <name evidence="11" type="primary">tmpT</name>
    <name evidence="9" type="synonym">tpm</name>
    <name evidence="11" type="ORF">CWI73_07445</name>
</gene>
<proteinExistence type="inferred from homology"/>
<keyword evidence="6 9" id="KW-0489">Methyltransferase</keyword>
<evidence type="ECO:0000256" key="1">
    <source>
        <dbReference type="ARBA" id="ARBA00000903"/>
    </source>
</evidence>
<comment type="catalytic activity">
    <reaction evidence="1 9">
        <text>S-adenosyl-L-methionine + a thiopurine = S-adenosyl-L-homocysteine + a thiopurine S-methylether.</text>
        <dbReference type="EC" id="2.1.1.67"/>
    </reaction>
</comment>
<keyword evidence="7 9" id="KW-0808">Transferase</keyword>
<evidence type="ECO:0000313" key="11">
    <source>
        <dbReference type="EMBL" id="RUO64517.1"/>
    </source>
</evidence>
<dbReference type="GO" id="GO:0008119">
    <property type="term" value="F:thiopurine S-methyltransferase activity"/>
    <property type="evidence" value="ECO:0007669"/>
    <property type="project" value="UniProtKB-UniRule"/>
</dbReference>
<evidence type="ECO:0000256" key="7">
    <source>
        <dbReference type="ARBA" id="ARBA00022679"/>
    </source>
</evidence>
<dbReference type="InterPro" id="IPR008854">
    <property type="entry name" value="TPMT"/>
</dbReference>
<dbReference type="Gene3D" id="3.40.50.150">
    <property type="entry name" value="Vaccinia Virus protein VP39"/>
    <property type="match status" value="1"/>
</dbReference>
<comment type="similarity">
    <text evidence="3 9">Belongs to the class I-like SAM-binding methyltransferase superfamily. TPMT family.</text>
</comment>
<dbReference type="EC" id="2.1.1.67" evidence="4 9"/>
<dbReference type="SUPFAM" id="SSF53335">
    <property type="entry name" value="S-adenosyl-L-methionine-dependent methyltransferases"/>
    <property type="match status" value="1"/>
</dbReference>
<protein>
    <recommendedName>
        <fullName evidence="4 9">Thiopurine S-methyltransferase</fullName>
        <ecNumber evidence="4 9">2.1.1.67</ecNumber>
    </recommendedName>
    <alternativeName>
        <fullName evidence="9">Thiopurine methyltransferase</fullName>
    </alternativeName>
</protein>
<keyword evidence="8 9" id="KW-0949">S-adenosyl-L-methionine</keyword>
<feature type="binding site" evidence="9">
    <location>
        <position position="122"/>
    </location>
    <ligand>
        <name>S-adenosyl-L-methionine</name>
        <dbReference type="ChEBI" id="CHEBI:59789"/>
    </ligand>
</feature>
<evidence type="ECO:0000256" key="10">
    <source>
        <dbReference type="SAM" id="MobiDB-lite"/>
    </source>
</evidence>
<dbReference type="GO" id="GO:0010038">
    <property type="term" value="P:response to metal ion"/>
    <property type="evidence" value="ECO:0007669"/>
    <property type="project" value="InterPro"/>
</dbReference>
<name>A0A432YS91_9GAMM</name>
<dbReference type="PANTHER" id="PTHR10259">
    <property type="entry name" value="THIOPURINE S-METHYLTRANSFERASE"/>
    <property type="match status" value="1"/>
</dbReference>
<dbReference type="GO" id="GO:0032259">
    <property type="term" value="P:methylation"/>
    <property type="evidence" value="ECO:0007669"/>
    <property type="project" value="UniProtKB-KW"/>
</dbReference>
<evidence type="ECO:0000256" key="5">
    <source>
        <dbReference type="ARBA" id="ARBA00022490"/>
    </source>
</evidence>
<dbReference type="EMBL" id="PIQA01000004">
    <property type="protein sequence ID" value="RUO64517.1"/>
    <property type="molecule type" value="Genomic_DNA"/>
</dbReference>
<feature type="region of interest" description="Disordered" evidence="10">
    <location>
        <begin position="190"/>
        <end position="212"/>
    </location>
</feature>
<evidence type="ECO:0000256" key="8">
    <source>
        <dbReference type="ARBA" id="ARBA00022691"/>
    </source>
</evidence>
<dbReference type="NCBIfam" id="NF009732">
    <property type="entry name" value="PRK13255.1"/>
    <property type="match status" value="1"/>
</dbReference>
<dbReference type="HAMAP" id="MF_00812">
    <property type="entry name" value="Thiopur_methtran"/>
    <property type="match status" value="1"/>
</dbReference>
<dbReference type="NCBIfam" id="TIGR03840">
    <property type="entry name" value="TMPT_Se_Te"/>
    <property type="match status" value="1"/>
</dbReference>
<dbReference type="FunFam" id="3.40.50.150:FF:000101">
    <property type="entry name" value="Thiopurine S-methyltransferase"/>
    <property type="match status" value="1"/>
</dbReference>
<dbReference type="AlphaFoldDB" id="A0A432YS91"/>
<reference evidence="11 12" key="1">
    <citation type="journal article" date="2011" name="Front. Microbiol.">
        <title>Genomic signatures of strain selection and enhancement in Bacillus atrophaeus var. globigii, a historical biowarfare simulant.</title>
        <authorList>
            <person name="Gibbons H.S."/>
            <person name="Broomall S.M."/>
            <person name="McNew L.A."/>
            <person name="Daligault H."/>
            <person name="Chapman C."/>
            <person name="Bruce D."/>
            <person name="Karavis M."/>
            <person name="Krepps M."/>
            <person name="McGregor P.A."/>
            <person name="Hong C."/>
            <person name="Park K.H."/>
            <person name="Akmal A."/>
            <person name="Feldman A."/>
            <person name="Lin J.S."/>
            <person name="Chang W.E."/>
            <person name="Higgs B.W."/>
            <person name="Demirev P."/>
            <person name="Lindquist J."/>
            <person name="Liem A."/>
            <person name="Fochler E."/>
            <person name="Read T.D."/>
            <person name="Tapia R."/>
            <person name="Johnson S."/>
            <person name="Bishop-Lilly K.A."/>
            <person name="Detter C."/>
            <person name="Han C."/>
            <person name="Sozhamannan S."/>
            <person name="Rosenzweig C.N."/>
            <person name="Skowronski E.W."/>
        </authorList>
    </citation>
    <scope>NUCLEOTIDE SEQUENCE [LARGE SCALE GENOMIC DNA]</scope>
    <source>
        <strain evidence="11 12">TPS4-2</strain>
    </source>
</reference>